<feature type="transmembrane region" description="Helical" evidence="1">
    <location>
        <begin position="15"/>
        <end position="33"/>
    </location>
</feature>
<evidence type="ECO:0000313" key="3">
    <source>
        <dbReference type="EMBL" id="SVA74897.1"/>
    </source>
</evidence>
<keyword evidence="1" id="KW-0472">Membrane</keyword>
<dbReference type="Pfam" id="PF22827">
    <property type="entry name" value="GldL_N"/>
    <property type="match status" value="1"/>
</dbReference>
<protein>
    <recommendedName>
        <fullName evidence="2">Gliding motility protein GldL-like N-terminal domain-containing protein</fullName>
    </recommendedName>
</protein>
<sequence length="200" mass="21581">MKAIKHKRFFIPDNVIELMFGLGASIVIIGALLKITHGDFILSGNAWLTIGLVTEAIIFAISGLKGYMTIDPDGFESGDDIETLEVETHELANAVATAISKINKLNEDLTAASKSIGTLHIPADMNTHMSDYNANIHAGAVKLDEINKLYESLSGHLVEVNSSTSEMHVPEGLNEELAKMKNKVASLNAKYKGMIGAMNN</sequence>
<proteinExistence type="predicted"/>
<evidence type="ECO:0000259" key="2">
    <source>
        <dbReference type="Pfam" id="PF22827"/>
    </source>
</evidence>
<dbReference type="EMBL" id="UINC01017938">
    <property type="protein sequence ID" value="SVA74897.1"/>
    <property type="molecule type" value="Genomic_DNA"/>
</dbReference>
<feature type="domain" description="Gliding motility protein GldL-like N-terminal" evidence="2">
    <location>
        <begin position="20"/>
        <end position="65"/>
    </location>
</feature>
<reference evidence="3" key="1">
    <citation type="submission" date="2018-05" db="EMBL/GenBank/DDBJ databases">
        <authorList>
            <person name="Lanie J.A."/>
            <person name="Ng W.-L."/>
            <person name="Kazmierczak K.M."/>
            <person name="Andrzejewski T.M."/>
            <person name="Davidsen T.M."/>
            <person name="Wayne K.J."/>
            <person name="Tettelin H."/>
            <person name="Glass J.I."/>
            <person name="Rusch D."/>
            <person name="Podicherti R."/>
            <person name="Tsui H.-C.T."/>
            <person name="Winkler M.E."/>
        </authorList>
    </citation>
    <scope>NUCLEOTIDE SEQUENCE</scope>
</reference>
<dbReference type="InterPro" id="IPR055087">
    <property type="entry name" value="GldL-like_N"/>
</dbReference>
<organism evidence="3">
    <name type="scientific">marine metagenome</name>
    <dbReference type="NCBI Taxonomy" id="408172"/>
    <lineage>
        <taxon>unclassified sequences</taxon>
        <taxon>metagenomes</taxon>
        <taxon>ecological metagenomes</taxon>
    </lineage>
</organism>
<keyword evidence="1" id="KW-1133">Transmembrane helix</keyword>
<dbReference type="AlphaFoldDB" id="A0A381YEN6"/>
<feature type="transmembrane region" description="Helical" evidence="1">
    <location>
        <begin position="45"/>
        <end position="64"/>
    </location>
</feature>
<accession>A0A381YEN6</accession>
<evidence type="ECO:0000256" key="1">
    <source>
        <dbReference type="SAM" id="Phobius"/>
    </source>
</evidence>
<name>A0A381YEN6_9ZZZZ</name>
<gene>
    <name evidence="3" type="ORF">METZ01_LOCUS127751</name>
</gene>
<keyword evidence="1" id="KW-0812">Transmembrane</keyword>